<feature type="transmembrane region" description="Helical" evidence="1">
    <location>
        <begin position="162"/>
        <end position="180"/>
    </location>
</feature>
<gene>
    <name evidence="2" type="ORF">EYC84_005699</name>
</gene>
<dbReference type="AlphaFoldDB" id="A0A5M9K5V5"/>
<keyword evidence="3" id="KW-1185">Reference proteome</keyword>
<comment type="caution">
    <text evidence="2">The sequence shown here is derived from an EMBL/GenBank/DDBJ whole genome shotgun (WGS) entry which is preliminary data.</text>
</comment>
<proteinExistence type="predicted"/>
<protein>
    <submittedName>
        <fullName evidence="2">Uncharacterized protein</fullName>
    </submittedName>
</protein>
<feature type="transmembrane region" description="Helical" evidence="1">
    <location>
        <begin position="17"/>
        <end position="36"/>
    </location>
</feature>
<evidence type="ECO:0000313" key="2">
    <source>
        <dbReference type="EMBL" id="KAA8574185.1"/>
    </source>
</evidence>
<evidence type="ECO:0000313" key="3">
    <source>
        <dbReference type="Proteomes" id="UP000322873"/>
    </source>
</evidence>
<accession>A0A5M9K5V5</accession>
<dbReference type="EMBL" id="VICG01000003">
    <property type="protein sequence ID" value="KAA8574185.1"/>
    <property type="molecule type" value="Genomic_DNA"/>
</dbReference>
<keyword evidence="1" id="KW-0812">Transmembrane</keyword>
<dbReference type="Proteomes" id="UP000322873">
    <property type="component" value="Unassembled WGS sequence"/>
</dbReference>
<keyword evidence="1" id="KW-0472">Membrane</keyword>
<organism evidence="2 3">
    <name type="scientific">Monilinia fructicola</name>
    <name type="common">Brown rot fungus</name>
    <name type="synonym">Ciboria fructicola</name>
    <dbReference type="NCBI Taxonomy" id="38448"/>
    <lineage>
        <taxon>Eukaryota</taxon>
        <taxon>Fungi</taxon>
        <taxon>Dikarya</taxon>
        <taxon>Ascomycota</taxon>
        <taxon>Pezizomycotina</taxon>
        <taxon>Leotiomycetes</taxon>
        <taxon>Helotiales</taxon>
        <taxon>Sclerotiniaceae</taxon>
        <taxon>Monilinia</taxon>
    </lineage>
</organism>
<evidence type="ECO:0000256" key="1">
    <source>
        <dbReference type="SAM" id="Phobius"/>
    </source>
</evidence>
<sequence length="221" mass="25001">MSRDECENRPNEKSTSYHHIIISYHIINIIISHAIFNSSSRFIHRSLLPPLSLHPSSPSSPFHASLVFPSLPSLPFSSLCMRIRCYAPCESAMRYHISSCSHVPFSTLARCENVGLVIISSSHPPISALPAIAFLLRKWVARRKDSREWEESKMRMYRKKTFRASVAFSLPLSLSLLPQLHVRFLTIYGVRIRLSPGNLIPPIIPYLTLGQMSPSILNPTP</sequence>
<keyword evidence="1" id="KW-1133">Transmembrane helix</keyword>
<name>A0A5M9K5V5_MONFR</name>
<reference evidence="2 3" key="1">
    <citation type="submission" date="2019-06" db="EMBL/GenBank/DDBJ databases">
        <title>Genome Sequence of the Brown Rot Fungal Pathogen Monilinia fructicola.</title>
        <authorList>
            <person name="De Miccolis Angelini R.M."/>
            <person name="Landi L."/>
            <person name="Abate D."/>
            <person name="Pollastro S."/>
            <person name="Romanazzi G."/>
            <person name="Faretra F."/>
        </authorList>
    </citation>
    <scope>NUCLEOTIDE SEQUENCE [LARGE SCALE GENOMIC DNA]</scope>
    <source>
        <strain evidence="2 3">Mfrc123</strain>
    </source>
</reference>